<evidence type="ECO:0000313" key="1">
    <source>
        <dbReference type="EMBL" id="KAF7632680.1"/>
    </source>
</evidence>
<reference evidence="1" key="1">
    <citation type="journal article" date="2020" name="Ecol. Evol.">
        <title>Genome structure and content of the rice root-knot nematode (Meloidogyne graminicola).</title>
        <authorList>
            <person name="Phan N.T."/>
            <person name="Danchin E.G.J."/>
            <person name="Klopp C."/>
            <person name="Perfus-Barbeoch L."/>
            <person name="Kozlowski D.K."/>
            <person name="Koutsovoulos G.D."/>
            <person name="Lopez-Roques C."/>
            <person name="Bouchez O."/>
            <person name="Zahm M."/>
            <person name="Besnard G."/>
            <person name="Bellafiore S."/>
        </authorList>
    </citation>
    <scope>NUCLEOTIDE SEQUENCE</scope>
    <source>
        <strain evidence="1">VN-18</strain>
    </source>
</reference>
<dbReference type="OrthoDB" id="5906431at2759"/>
<protein>
    <recommendedName>
        <fullName evidence="3">Serine-threonine/tyrosine-protein kinase catalytic domain-containing protein</fullName>
    </recommendedName>
</protein>
<organism evidence="1 2">
    <name type="scientific">Meloidogyne graminicola</name>
    <dbReference type="NCBI Taxonomy" id="189291"/>
    <lineage>
        <taxon>Eukaryota</taxon>
        <taxon>Metazoa</taxon>
        <taxon>Ecdysozoa</taxon>
        <taxon>Nematoda</taxon>
        <taxon>Chromadorea</taxon>
        <taxon>Rhabditida</taxon>
        <taxon>Tylenchina</taxon>
        <taxon>Tylenchomorpha</taxon>
        <taxon>Tylenchoidea</taxon>
        <taxon>Meloidogynidae</taxon>
        <taxon>Meloidogyninae</taxon>
        <taxon>Meloidogyne</taxon>
    </lineage>
</organism>
<gene>
    <name evidence="1" type="ORF">Mgra_00007902</name>
</gene>
<evidence type="ECO:0000313" key="2">
    <source>
        <dbReference type="Proteomes" id="UP000605970"/>
    </source>
</evidence>
<evidence type="ECO:0008006" key="3">
    <source>
        <dbReference type="Google" id="ProtNLM"/>
    </source>
</evidence>
<keyword evidence="2" id="KW-1185">Reference proteome</keyword>
<name>A0A8S9ZH66_9BILA</name>
<comment type="caution">
    <text evidence="1">The sequence shown here is derived from an EMBL/GenBank/DDBJ whole genome shotgun (WGS) entry which is preliminary data.</text>
</comment>
<dbReference type="AlphaFoldDB" id="A0A8S9ZH66"/>
<proteinExistence type="predicted"/>
<dbReference type="EMBL" id="JABEBT010000096">
    <property type="protein sequence ID" value="KAF7632680.1"/>
    <property type="molecule type" value="Genomic_DNA"/>
</dbReference>
<dbReference type="Proteomes" id="UP000605970">
    <property type="component" value="Unassembled WGS sequence"/>
</dbReference>
<accession>A0A8S9ZH66</accession>
<sequence length="85" mass="10483">MVYELWKGRFFRTHRERKAEMNDGFTSGPKNDVTRLDRLIHACLQKESNNRPTIKAIVDFLYRRCDHFSYERRYIRGRNIRWCQD</sequence>